<dbReference type="Proteomes" id="UP001201240">
    <property type="component" value="Unassembled WGS sequence"/>
</dbReference>
<feature type="domain" description="AB hydrolase-1" evidence="2">
    <location>
        <begin position="25"/>
        <end position="258"/>
    </location>
</feature>
<dbReference type="AlphaFoldDB" id="A0AAP9AC24"/>
<keyword evidence="4" id="KW-0378">Hydrolase</keyword>
<dbReference type="InterPro" id="IPR050266">
    <property type="entry name" value="AB_hydrolase_sf"/>
</dbReference>
<gene>
    <name evidence="5" type="ORF">DSQ42_00105</name>
    <name evidence="4" type="ORF">FJM05_00105</name>
    <name evidence="3" type="ORF">LH652_00105</name>
</gene>
<organism evidence="4 7">
    <name type="scientific">Ureaplasma urealyticum</name>
    <name type="common">Ureaplasma urealyticum biotype 2</name>
    <dbReference type="NCBI Taxonomy" id="2130"/>
    <lineage>
        <taxon>Bacteria</taxon>
        <taxon>Bacillati</taxon>
        <taxon>Mycoplasmatota</taxon>
        <taxon>Mycoplasmoidales</taxon>
        <taxon>Mycoplasmoidaceae</taxon>
        <taxon>Ureaplasma</taxon>
    </lineage>
</organism>
<reference evidence="5 6" key="1">
    <citation type="submission" date="2018-07" db="EMBL/GenBank/DDBJ databases">
        <title>Ureaplasma urealyticum 1000 the multidrug-resistant clinical isolate obtained from scrapings of the urogenital tract of a woman with inflammatory diseases of the reproductive organs.</title>
        <authorList>
            <person name="Kolesnikova E.A."/>
            <person name="Alekseeva A.E."/>
            <person name="Brusnigina N.F."/>
            <person name="Makhova M.A."/>
        </authorList>
    </citation>
    <scope>NUCLEOTIDE SEQUENCE [LARGE SCALE GENOMIC DNA]</scope>
    <source>
        <strain evidence="5 6">1000</strain>
    </source>
</reference>
<name>A0AAP9AC24_UREUR</name>
<protein>
    <submittedName>
        <fullName evidence="4">Alpha/beta hydrolase</fullName>
    </submittedName>
</protein>
<comment type="similarity">
    <text evidence="1">Belongs to the lipase/esterase LIP3/BchO family.</text>
</comment>
<evidence type="ECO:0000313" key="7">
    <source>
        <dbReference type="Proteomes" id="UP000318231"/>
    </source>
</evidence>
<dbReference type="InterPro" id="IPR000073">
    <property type="entry name" value="AB_hydrolase_1"/>
</dbReference>
<evidence type="ECO:0000313" key="3">
    <source>
        <dbReference type="EMBL" id="MCF1348703.1"/>
    </source>
</evidence>
<dbReference type="EMBL" id="CP041200">
    <property type="protein sequence ID" value="QDI64613.1"/>
    <property type="molecule type" value="Genomic_DNA"/>
</dbReference>
<sequence>MELIKTNTLNFYFEPAKSELKKGSIVFIHGLDASPHYFFLINQSLLEYDCYFVGLPAHGLTPVNSKKELNIPAFAELFINWINEIDLKEFYLLGHSLGAGVASLVGFIVPQRVQKLILVCPYHYQYLNPFLNKKLFNAWVLFPNPFLKFKTDVILKKLYIDYRNNYKTLPETRWDSISREYPRVARDISLLCLSLLNIKFNRELKMAQRNLIMPTLVMVSKQDELIDYRLALKVFRNNSQISTYIFNNSGHIPFIEEPKLFTNILLSFLEDRFIEQEESESNDVNEK</sequence>
<evidence type="ECO:0000259" key="2">
    <source>
        <dbReference type="Pfam" id="PF00561"/>
    </source>
</evidence>
<accession>A0AAP9AC24</accession>
<dbReference type="EMBL" id="QOKT01000001">
    <property type="protein sequence ID" value="RCJ01897.1"/>
    <property type="molecule type" value="Genomic_DNA"/>
</dbReference>
<dbReference type="GO" id="GO:0016787">
    <property type="term" value="F:hydrolase activity"/>
    <property type="evidence" value="ECO:0007669"/>
    <property type="project" value="UniProtKB-KW"/>
</dbReference>
<dbReference type="Pfam" id="PF00561">
    <property type="entry name" value="Abhydrolase_1"/>
    <property type="match status" value="1"/>
</dbReference>
<dbReference type="Gene3D" id="3.40.50.1820">
    <property type="entry name" value="alpha/beta hydrolase"/>
    <property type="match status" value="1"/>
</dbReference>
<evidence type="ECO:0000313" key="5">
    <source>
        <dbReference type="EMBL" id="RCJ01897.1"/>
    </source>
</evidence>
<evidence type="ECO:0000313" key="8">
    <source>
        <dbReference type="Proteomes" id="UP001201240"/>
    </source>
</evidence>
<dbReference type="Proteomes" id="UP000318231">
    <property type="component" value="Chromosome"/>
</dbReference>
<reference evidence="4 7" key="2">
    <citation type="submission" date="2019-07" db="EMBL/GenBank/DDBJ databases">
        <title>Comparative genomics of three clinical Ureaplasma species: analysis of their core genomes and virulence factors.</title>
        <authorList>
            <person name="Yang T."/>
            <person name="Zhang Y."/>
            <person name="Li X."/>
            <person name="Kong Y."/>
            <person name="Yu H."/>
            <person name="Ruan Z."/>
            <person name="Xie X."/>
            <person name="Zhang J."/>
        </authorList>
    </citation>
    <scope>NUCLEOTIDE SEQUENCE [LARGE SCALE GENOMIC DNA]</scope>
    <source>
        <strain evidence="4 7">132</strain>
    </source>
</reference>
<dbReference type="EMBL" id="JAJBIS010000001">
    <property type="protein sequence ID" value="MCF1348703.1"/>
    <property type="molecule type" value="Genomic_DNA"/>
</dbReference>
<proteinExistence type="inferred from homology"/>
<dbReference type="SUPFAM" id="SSF53474">
    <property type="entry name" value="alpha/beta-Hydrolases"/>
    <property type="match status" value="1"/>
</dbReference>
<dbReference type="GeneID" id="93848513"/>
<evidence type="ECO:0000313" key="6">
    <source>
        <dbReference type="Proteomes" id="UP000253077"/>
    </source>
</evidence>
<reference evidence="3 8" key="3">
    <citation type="submission" date="2021-10" db="EMBL/GenBank/DDBJ databases">
        <title>Sequencing the mobilome of antimicrobial resistant bacterial isolates spanning a range of GC content: The potential of a sustainable low cost, low infrastructure approach for surveillance with Oxford Nanopore sequencing.</title>
        <authorList>
            <person name="Sands K."/>
        </authorList>
    </citation>
    <scope>NUCLEOTIDE SEQUENCE [LARGE SCALE GENOMIC DNA]</scope>
    <source>
        <strain evidence="3 8">MIN-202</strain>
    </source>
</reference>
<dbReference type="Proteomes" id="UP000253077">
    <property type="component" value="Unassembled WGS sequence"/>
</dbReference>
<dbReference type="PANTHER" id="PTHR43798">
    <property type="entry name" value="MONOACYLGLYCEROL LIPASE"/>
    <property type="match status" value="1"/>
</dbReference>
<evidence type="ECO:0000256" key="1">
    <source>
        <dbReference type="ARBA" id="ARBA00006989"/>
    </source>
</evidence>
<dbReference type="RefSeq" id="WP_004025756.1">
    <property type="nucleotide sequence ID" value="NZ_CAMXZD010000003.1"/>
</dbReference>
<evidence type="ECO:0000313" key="4">
    <source>
        <dbReference type="EMBL" id="QDI64613.1"/>
    </source>
</evidence>
<dbReference type="InterPro" id="IPR029058">
    <property type="entry name" value="AB_hydrolase_fold"/>
</dbReference>